<dbReference type="Pfam" id="PF00106">
    <property type="entry name" value="adh_short"/>
    <property type="match status" value="1"/>
</dbReference>
<dbReference type="PANTHER" id="PTHR43391">
    <property type="entry name" value="RETINOL DEHYDROGENASE-RELATED"/>
    <property type="match status" value="1"/>
</dbReference>
<dbReference type="PRINTS" id="PR00080">
    <property type="entry name" value="SDRFAMILY"/>
</dbReference>
<keyword evidence="3" id="KW-0560">Oxidoreductase</keyword>
<reference evidence="6" key="1">
    <citation type="submission" date="2018-01" db="EMBL/GenBank/DDBJ databases">
        <title>Draft Genome Sequence of the Radioresistant Bacterium Deinococcus aerius TR0125, Isolated from the Higher Atmosphere above Japan.</title>
        <authorList>
            <person name="Satoh K."/>
            <person name="Arai H."/>
            <person name="Sanzen T."/>
            <person name="Kawaguchi Y."/>
            <person name="Hayashi H."/>
            <person name="Yokobori S."/>
            <person name="Yamagishi A."/>
            <person name="Oono Y."/>
            <person name="Narumi I."/>
        </authorList>
    </citation>
    <scope>NUCLEOTIDE SEQUENCE [LARGE SCALE GENOMIC DNA]</scope>
    <source>
        <strain evidence="6">TR0125</strain>
    </source>
</reference>
<dbReference type="PANTHER" id="PTHR43391:SF14">
    <property type="entry name" value="DEHYDROGENASE_REDUCTASE SDR FAMILY PROTEIN 7-LIKE"/>
    <property type="match status" value="1"/>
</dbReference>
<evidence type="ECO:0000313" key="5">
    <source>
        <dbReference type="EMBL" id="GBF05266.1"/>
    </source>
</evidence>
<comment type="similarity">
    <text evidence="1 4">Belongs to the short-chain dehydrogenases/reductases (SDR) family.</text>
</comment>
<comment type="caution">
    <text evidence="5">The sequence shown here is derived from an EMBL/GenBank/DDBJ whole genome shotgun (WGS) entry which is preliminary data.</text>
</comment>
<dbReference type="PRINTS" id="PR00081">
    <property type="entry name" value="GDHRDH"/>
</dbReference>
<evidence type="ECO:0000256" key="4">
    <source>
        <dbReference type="RuleBase" id="RU000363"/>
    </source>
</evidence>
<evidence type="ECO:0000256" key="1">
    <source>
        <dbReference type="ARBA" id="ARBA00006484"/>
    </source>
</evidence>
<accession>A0A2I9D3U4</accession>
<dbReference type="GO" id="GO:0016491">
    <property type="term" value="F:oxidoreductase activity"/>
    <property type="evidence" value="ECO:0007669"/>
    <property type="project" value="UniProtKB-KW"/>
</dbReference>
<evidence type="ECO:0000256" key="2">
    <source>
        <dbReference type="ARBA" id="ARBA00022857"/>
    </source>
</evidence>
<evidence type="ECO:0000313" key="6">
    <source>
        <dbReference type="Proteomes" id="UP000236569"/>
    </source>
</evidence>
<gene>
    <name evidence="5" type="ORF">DAERI_040026</name>
</gene>
<keyword evidence="2" id="KW-0521">NADP</keyword>
<dbReference type="AlphaFoldDB" id="A0A2I9D3U4"/>
<dbReference type="Proteomes" id="UP000236569">
    <property type="component" value="Unassembled WGS sequence"/>
</dbReference>
<dbReference type="PROSITE" id="PS00061">
    <property type="entry name" value="ADH_SHORT"/>
    <property type="match status" value="1"/>
</dbReference>
<sequence length="253" mass="26574">MQGSAAVRVSWDGRCYLSRVAEETLVGRVVAVTGASRGIGRAVVEALLARGARVVAGARNVEGLEGAEVHPLDVTDEASVSAFAGVAVRAGVDTLVNNAGVGSFAPVEEITVAEYRRVMDTNVLGTLLVTRALIPHFRGRHARGEGSQVVNVTSDVSDRTFPNGALYTASKHAGRAVTRALAFEGQAYGLRVTEVRPGRVDTTFGGRVRGEADRAARLPPADVAAAVMYALSAPPHARIDEVVLHPVTQEVVF</sequence>
<dbReference type="CDD" id="cd05233">
    <property type="entry name" value="SDR_c"/>
    <property type="match status" value="1"/>
</dbReference>
<dbReference type="Gene3D" id="3.40.50.720">
    <property type="entry name" value="NAD(P)-binding Rossmann-like Domain"/>
    <property type="match status" value="1"/>
</dbReference>
<dbReference type="EMBL" id="BFAG01000004">
    <property type="protein sequence ID" value="GBF05266.1"/>
    <property type="molecule type" value="Genomic_DNA"/>
</dbReference>
<proteinExistence type="inferred from homology"/>
<dbReference type="SUPFAM" id="SSF51735">
    <property type="entry name" value="NAD(P)-binding Rossmann-fold domains"/>
    <property type="match status" value="1"/>
</dbReference>
<evidence type="ECO:0000256" key="3">
    <source>
        <dbReference type="ARBA" id="ARBA00023002"/>
    </source>
</evidence>
<dbReference type="InterPro" id="IPR036291">
    <property type="entry name" value="NAD(P)-bd_dom_sf"/>
</dbReference>
<organism evidence="5 6">
    <name type="scientific">Deinococcus aerius</name>
    <dbReference type="NCBI Taxonomy" id="200253"/>
    <lineage>
        <taxon>Bacteria</taxon>
        <taxon>Thermotogati</taxon>
        <taxon>Deinococcota</taxon>
        <taxon>Deinococci</taxon>
        <taxon>Deinococcales</taxon>
        <taxon>Deinococcaceae</taxon>
        <taxon>Deinococcus</taxon>
    </lineage>
</organism>
<protein>
    <submittedName>
        <fullName evidence="5">Short-chain dehydrogenase/reductase SDR</fullName>
    </submittedName>
</protein>
<name>A0A2I9D3U4_9DEIO</name>
<dbReference type="InterPro" id="IPR020904">
    <property type="entry name" value="Sc_DH/Rdtase_CS"/>
</dbReference>
<keyword evidence="6" id="KW-1185">Reference proteome</keyword>
<dbReference type="InterPro" id="IPR002347">
    <property type="entry name" value="SDR_fam"/>
</dbReference>